<sequence>MGVPTHETPRTEPSRGGITAERADIAGRDAIDAWKHSLDRRCGLDRRQRLLVRETISRDLPCRDAVVCACMDPSLPLESLERIACDPQDDRALRDLARTLDSAFTRRPPPVPYPPSPPPPVASDSPP</sequence>
<protein>
    <submittedName>
        <fullName evidence="2">Uncharacterized protein</fullName>
    </submittedName>
</protein>
<name>A0A366KC54_9BIFI</name>
<accession>A0A366KC54</accession>
<dbReference type="EMBL" id="PDCH01000079">
    <property type="protein sequence ID" value="RBP98703.1"/>
    <property type="molecule type" value="Genomic_DNA"/>
</dbReference>
<gene>
    <name evidence="2" type="ORF">CRD59_07710</name>
</gene>
<comment type="caution">
    <text evidence="2">The sequence shown here is derived from an EMBL/GenBank/DDBJ whole genome shotgun (WGS) entry which is preliminary data.</text>
</comment>
<feature type="region of interest" description="Disordered" evidence="1">
    <location>
        <begin position="101"/>
        <end position="127"/>
    </location>
</feature>
<feature type="non-terminal residue" evidence="2">
    <location>
        <position position="127"/>
    </location>
</feature>
<proteinExistence type="predicted"/>
<organism evidence="2 3">
    <name type="scientific">Bifidobacterium xylocopae</name>
    <dbReference type="NCBI Taxonomy" id="2493119"/>
    <lineage>
        <taxon>Bacteria</taxon>
        <taxon>Bacillati</taxon>
        <taxon>Actinomycetota</taxon>
        <taxon>Actinomycetes</taxon>
        <taxon>Bifidobacteriales</taxon>
        <taxon>Bifidobacteriaceae</taxon>
        <taxon>Bifidobacterium</taxon>
    </lineage>
</organism>
<dbReference type="Proteomes" id="UP000252345">
    <property type="component" value="Unassembled WGS sequence"/>
</dbReference>
<feature type="region of interest" description="Disordered" evidence="1">
    <location>
        <begin position="1"/>
        <end position="24"/>
    </location>
</feature>
<evidence type="ECO:0000313" key="2">
    <source>
        <dbReference type="EMBL" id="RBP98703.1"/>
    </source>
</evidence>
<dbReference type="RefSeq" id="WP_201736594.1">
    <property type="nucleotide sequence ID" value="NZ_PDCH01000079.1"/>
</dbReference>
<reference evidence="2 3" key="1">
    <citation type="submission" date="2017-10" db="EMBL/GenBank/DDBJ databases">
        <title>Bifidobacterium xylocopum sp. nov. and Bifidobacterium aemilianum sp. nov., from the carpenter bee (Xylocopa violacea) digestive tract.</title>
        <authorList>
            <person name="Alberoni D."/>
            <person name="Baffoni L."/>
            <person name="Di Gioia D."/>
            <person name="Gaggia F."/>
            <person name="Biavati B."/>
        </authorList>
    </citation>
    <scope>NUCLEOTIDE SEQUENCE [LARGE SCALE GENOMIC DNA]</scope>
    <source>
        <strain evidence="2 3">XV2</strain>
    </source>
</reference>
<feature type="compositionally biased region" description="Pro residues" evidence="1">
    <location>
        <begin position="107"/>
        <end position="127"/>
    </location>
</feature>
<evidence type="ECO:0000313" key="3">
    <source>
        <dbReference type="Proteomes" id="UP000252345"/>
    </source>
</evidence>
<evidence type="ECO:0000256" key="1">
    <source>
        <dbReference type="SAM" id="MobiDB-lite"/>
    </source>
</evidence>
<dbReference type="AlphaFoldDB" id="A0A366KC54"/>
<keyword evidence="3" id="KW-1185">Reference proteome</keyword>